<name>A0A813A5C1_9DINO</name>
<dbReference type="Gene3D" id="1.25.40.10">
    <property type="entry name" value="Tetratricopeptide repeat domain"/>
    <property type="match status" value="1"/>
</dbReference>
<keyword evidence="2" id="KW-1185">Reference proteome</keyword>
<accession>A0A813A5C1</accession>
<feature type="non-terminal residue" evidence="1">
    <location>
        <position position="1"/>
    </location>
</feature>
<reference evidence="1" key="1">
    <citation type="submission" date="2021-02" db="EMBL/GenBank/DDBJ databases">
        <authorList>
            <person name="Dougan E. K."/>
            <person name="Rhodes N."/>
            <person name="Thang M."/>
            <person name="Chan C."/>
        </authorList>
    </citation>
    <scope>NUCLEOTIDE SEQUENCE</scope>
</reference>
<sequence length="240" mass="25509">ACERGRRWPAALALFAELAAKGADDVVALNAVLGALAGQWRLALLLASPRMSMAMEGTYHAILGALETSSRWWQAMHLFHAGSRTGRCGIVGLNSACSSLEKASKWELVLGLVHGSVGRDAISCTALLAACSRAMRWQQALAFREATGLLGAALLSAAAQVAGAPAPTCMALSTQAMRDAAGVLIRQPSREVVASRAGAAEQERALAFELLPLAVRFRRGFRGYPRACAEESGHRWKRLD</sequence>
<gene>
    <name evidence="1" type="primary">CATSPER1</name>
    <name evidence="1" type="ORF">SNEC2469_LOCUS26850</name>
</gene>
<evidence type="ECO:0000313" key="2">
    <source>
        <dbReference type="Proteomes" id="UP000601435"/>
    </source>
</evidence>
<comment type="caution">
    <text evidence="1">The sequence shown here is derived from an EMBL/GenBank/DDBJ whole genome shotgun (WGS) entry which is preliminary data.</text>
</comment>
<feature type="non-terminal residue" evidence="1">
    <location>
        <position position="240"/>
    </location>
</feature>
<organism evidence="1 2">
    <name type="scientific">Symbiodinium necroappetens</name>
    <dbReference type="NCBI Taxonomy" id="1628268"/>
    <lineage>
        <taxon>Eukaryota</taxon>
        <taxon>Sar</taxon>
        <taxon>Alveolata</taxon>
        <taxon>Dinophyceae</taxon>
        <taxon>Suessiales</taxon>
        <taxon>Symbiodiniaceae</taxon>
        <taxon>Symbiodinium</taxon>
    </lineage>
</organism>
<dbReference type="Proteomes" id="UP000601435">
    <property type="component" value="Unassembled WGS sequence"/>
</dbReference>
<dbReference type="AlphaFoldDB" id="A0A813A5C1"/>
<proteinExistence type="predicted"/>
<dbReference type="OrthoDB" id="10473810at2759"/>
<dbReference type="EMBL" id="CAJNJA010055497">
    <property type="protein sequence ID" value="CAE7855714.1"/>
    <property type="molecule type" value="Genomic_DNA"/>
</dbReference>
<protein>
    <submittedName>
        <fullName evidence="1">CATSPER1 protein</fullName>
    </submittedName>
</protein>
<evidence type="ECO:0000313" key="1">
    <source>
        <dbReference type="EMBL" id="CAE7855714.1"/>
    </source>
</evidence>
<dbReference type="InterPro" id="IPR011990">
    <property type="entry name" value="TPR-like_helical_dom_sf"/>
</dbReference>